<feature type="binding site" evidence="10">
    <location>
        <position position="177"/>
    </location>
    <ligand>
        <name>Mg(2+)</name>
        <dbReference type="ChEBI" id="CHEBI:18420"/>
    </ligand>
</feature>
<feature type="binding site" evidence="10">
    <location>
        <position position="19"/>
    </location>
    <ligand>
        <name>Mg(2+)</name>
        <dbReference type="ChEBI" id="CHEBI:18420"/>
    </ligand>
</feature>
<dbReference type="Gene3D" id="3.40.50.1000">
    <property type="entry name" value="HAD superfamily/HAD-like"/>
    <property type="match status" value="1"/>
</dbReference>
<dbReference type="Proteomes" id="UP001292182">
    <property type="component" value="Unassembled WGS sequence"/>
</dbReference>
<comment type="function">
    <text evidence="10">Specifically catalyzes the dephosphorylation of 2-phosphoglycolate. Is involved in the dissimilation of the intracellular 2-phosphoglycolate formed during the DNA repair of 3'-phosphoglycolate ends, a major class of DNA lesions induced by oxidative stress.</text>
</comment>
<dbReference type="InterPro" id="IPR037512">
    <property type="entry name" value="PGPase_prok"/>
</dbReference>
<dbReference type="SFLD" id="SFLDG01129">
    <property type="entry name" value="C1.5:_HAD__Beta-PGM__Phosphata"/>
    <property type="match status" value="1"/>
</dbReference>
<comment type="pathway">
    <text evidence="3 10">Organic acid metabolism; glycolate biosynthesis; glycolate from 2-phosphoglycolate: step 1/1.</text>
</comment>
<dbReference type="Pfam" id="PF13419">
    <property type="entry name" value="HAD_2"/>
    <property type="match status" value="1"/>
</dbReference>
<gene>
    <name evidence="11" type="primary">gph</name>
    <name evidence="11" type="ORF">N4G62_00625</name>
</gene>
<dbReference type="InterPro" id="IPR006439">
    <property type="entry name" value="HAD-SF_hydro_IA"/>
</dbReference>
<comment type="caution">
    <text evidence="11">The sequence shown here is derived from an EMBL/GenBank/DDBJ whole genome shotgun (WGS) entry which is preliminary data.</text>
</comment>
<sequence length="231" mass="23806">MDANSPHGFPFAIVGFDLDGTLLDTSGDLTAAVNHALASIGRAPLSVEAVKPMIGGGARAMLQHGLDATGGDYDTETLDRLHRLLLDHYEANLAVHTAPFPGAIEALDELAARGVALGIMTNKLERFARAILQSLGLTDRFAAIIGGDTLGVAKPSPRPIQALVEQCGGGPAAFVGDSIFDVQAARAAGLPVIACSFGFLSQPVEALGADAIINGYAELIPTLRQLSPSAT</sequence>
<name>A0ABU5LKS1_9SPHN</name>
<dbReference type="NCBIfam" id="TIGR01449">
    <property type="entry name" value="PGP_bact"/>
    <property type="match status" value="1"/>
</dbReference>
<proteinExistence type="inferred from homology"/>
<evidence type="ECO:0000256" key="5">
    <source>
        <dbReference type="ARBA" id="ARBA00013078"/>
    </source>
</evidence>
<protein>
    <recommendedName>
        <fullName evidence="5 10">Phosphoglycolate phosphatase</fullName>
        <shortName evidence="10">PGP</shortName>
        <shortName evidence="10">PGPase</shortName>
        <ecNumber evidence="5 10">3.1.3.18</ecNumber>
    </recommendedName>
</protein>
<evidence type="ECO:0000256" key="4">
    <source>
        <dbReference type="ARBA" id="ARBA00006171"/>
    </source>
</evidence>
<dbReference type="InterPro" id="IPR050155">
    <property type="entry name" value="HAD-like_hydrolase_sf"/>
</dbReference>
<evidence type="ECO:0000256" key="2">
    <source>
        <dbReference type="ARBA" id="ARBA00001946"/>
    </source>
</evidence>
<keyword evidence="9 10" id="KW-0119">Carbohydrate metabolism</keyword>
<dbReference type="PANTHER" id="PTHR43434">
    <property type="entry name" value="PHOSPHOGLYCOLATE PHOSPHATASE"/>
    <property type="match status" value="1"/>
</dbReference>
<dbReference type="NCBIfam" id="TIGR01549">
    <property type="entry name" value="HAD-SF-IA-v1"/>
    <property type="match status" value="1"/>
</dbReference>
<dbReference type="InterPro" id="IPR041492">
    <property type="entry name" value="HAD_2"/>
</dbReference>
<evidence type="ECO:0000256" key="10">
    <source>
        <dbReference type="HAMAP-Rule" id="MF_00495"/>
    </source>
</evidence>
<evidence type="ECO:0000313" key="11">
    <source>
        <dbReference type="EMBL" id="MDZ7280529.1"/>
    </source>
</evidence>
<dbReference type="RefSeq" id="WP_322538062.1">
    <property type="nucleotide sequence ID" value="NZ_JAOBTW010000001.1"/>
</dbReference>
<comment type="cofactor">
    <cofactor evidence="2 10">
        <name>Mg(2+)</name>
        <dbReference type="ChEBI" id="CHEBI:18420"/>
    </cofactor>
</comment>
<dbReference type="PANTHER" id="PTHR43434:SF1">
    <property type="entry name" value="PHOSPHOGLYCOLATE PHOSPHATASE"/>
    <property type="match status" value="1"/>
</dbReference>
<evidence type="ECO:0000256" key="9">
    <source>
        <dbReference type="ARBA" id="ARBA00023277"/>
    </source>
</evidence>
<evidence type="ECO:0000313" key="12">
    <source>
        <dbReference type="Proteomes" id="UP001292182"/>
    </source>
</evidence>
<evidence type="ECO:0000256" key="7">
    <source>
        <dbReference type="ARBA" id="ARBA00022801"/>
    </source>
</evidence>
<dbReference type="InterPro" id="IPR023214">
    <property type="entry name" value="HAD_sf"/>
</dbReference>
<dbReference type="InterPro" id="IPR036412">
    <property type="entry name" value="HAD-like_sf"/>
</dbReference>
<keyword evidence="7 10" id="KW-0378">Hydrolase</keyword>
<keyword evidence="8 10" id="KW-0460">Magnesium</keyword>
<dbReference type="SUPFAM" id="SSF56784">
    <property type="entry name" value="HAD-like"/>
    <property type="match status" value="1"/>
</dbReference>
<evidence type="ECO:0000256" key="6">
    <source>
        <dbReference type="ARBA" id="ARBA00022723"/>
    </source>
</evidence>
<dbReference type="GO" id="GO:0008967">
    <property type="term" value="F:phosphoglycolate phosphatase activity"/>
    <property type="evidence" value="ECO:0007669"/>
    <property type="project" value="UniProtKB-EC"/>
</dbReference>
<dbReference type="EC" id="3.1.3.18" evidence="5 10"/>
<dbReference type="Gene3D" id="1.10.150.240">
    <property type="entry name" value="Putative phosphatase, domain 2"/>
    <property type="match status" value="1"/>
</dbReference>
<evidence type="ECO:0000256" key="1">
    <source>
        <dbReference type="ARBA" id="ARBA00000830"/>
    </source>
</evidence>
<dbReference type="HAMAP" id="MF_00495">
    <property type="entry name" value="GPH_hydrolase_bact"/>
    <property type="match status" value="1"/>
</dbReference>
<keyword evidence="12" id="KW-1185">Reference proteome</keyword>
<feature type="active site" description="Nucleophile" evidence="10">
    <location>
        <position position="17"/>
    </location>
</feature>
<dbReference type="PRINTS" id="PR00413">
    <property type="entry name" value="HADHALOGNASE"/>
</dbReference>
<evidence type="ECO:0000256" key="3">
    <source>
        <dbReference type="ARBA" id="ARBA00004818"/>
    </source>
</evidence>
<dbReference type="InterPro" id="IPR023198">
    <property type="entry name" value="PGP-like_dom2"/>
</dbReference>
<dbReference type="SFLD" id="SFLDS00003">
    <property type="entry name" value="Haloacid_Dehalogenase"/>
    <property type="match status" value="1"/>
</dbReference>
<comment type="catalytic activity">
    <reaction evidence="1 10">
        <text>2-phosphoglycolate + H2O = glycolate + phosphate</text>
        <dbReference type="Rhea" id="RHEA:14369"/>
        <dbReference type="ChEBI" id="CHEBI:15377"/>
        <dbReference type="ChEBI" id="CHEBI:29805"/>
        <dbReference type="ChEBI" id="CHEBI:43474"/>
        <dbReference type="ChEBI" id="CHEBI:58033"/>
        <dbReference type="EC" id="3.1.3.18"/>
    </reaction>
</comment>
<feature type="binding site" evidence="10">
    <location>
        <position position="17"/>
    </location>
    <ligand>
        <name>Mg(2+)</name>
        <dbReference type="ChEBI" id="CHEBI:18420"/>
    </ligand>
</feature>
<organism evidence="11 12">
    <name type="scientific">Sphingomonas sanguinis</name>
    <dbReference type="NCBI Taxonomy" id="33051"/>
    <lineage>
        <taxon>Bacteria</taxon>
        <taxon>Pseudomonadati</taxon>
        <taxon>Pseudomonadota</taxon>
        <taxon>Alphaproteobacteria</taxon>
        <taxon>Sphingomonadales</taxon>
        <taxon>Sphingomonadaceae</taxon>
        <taxon>Sphingomonas</taxon>
    </lineage>
</organism>
<dbReference type="SFLD" id="SFLDG01135">
    <property type="entry name" value="C1.5.6:_HAD__Beta-PGM__Phospha"/>
    <property type="match status" value="1"/>
</dbReference>
<keyword evidence="6 10" id="KW-0479">Metal-binding</keyword>
<reference evidence="12" key="1">
    <citation type="submission" date="2023-07" db="EMBL/GenBank/DDBJ databases">
        <title>Whole genome sequence analysis of rice epiphytic Sphingomonas sanguinis OsEp_Plm_15B2.</title>
        <authorList>
            <person name="Sahu K.P."/>
            <person name="Asharani P."/>
            <person name="Reddy B."/>
            <person name="Kumar A."/>
        </authorList>
    </citation>
    <scope>NUCLEOTIDE SEQUENCE [LARGE SCALE GENOMIC DNA]</scope>
    <source>
        <strain evidence="12">OsEp_Plm_15B2</strain>
    </source>
</reference>
<evidence type="ECO:0000256" key="8">
    <source>
        <dbReference type="ARBA" id="ARBA00022842"/>
    </source>
</evidence>
<comment type="similarity">
    <text evidence="4 10">Belongs to the HAD-like hydrolase superfamily. CbbY/CbbZ/Gph/YieH family.</text>
</comment>
<dbReference type="EMBL" id="JAOBTW010000001">
    <property type="protein sequence ID" value="MDZ7280529.1"/>
    <property type="molecule type" value="Genomic_DNA"/>
</dbReference>
<accession>A0ABU5LKS1</accession>